<protein>
    <submittedName>
        <fullName evidence="1">Uncharacterized protein</fullName>
    </submittedName>
</protein>
<organism evidence="1 2">
    <name type="scientific">Eretmocerus hayati</name>
    <dbReference type="NCBI Taxonomy" id="131215"/>
    <lineage>
        <taxon>Eukaryota</taxon>
        <taxon>Metazoa</taxon>
        <taxon>Ecdysozoa</taxon>
        <taxon>Arthropoda</taxon>
        <taxon>Hexapoda</taxon>
        <taxon>Insecta</taxon>
        <taxon>Pterygota</taxon>
        <taxon>Neoptera</taxon>
        <taxon>Endopterygota</taxon>
        <taxon>Hymenoptera</taxon>
        <taxon>Apocrita</taxon>
        <taxon>Proctotrupomorpha</taxon>
        <taxon>Chalcidoidea</taxon>
        <taxon>Aphelinidae</taxon>
        <taxon>Aphelininae</taxon>
        <taxon>Eretmocerus</taxon>
    </lineage>
</organism>
<name>A0ACC2N5Q6_9HYME</name>
<proteinExistence type="predicted"/>
<sequence>METHDSEEILPLSMSIFASYANTADNGDKLSTGICWKIIFAQVAVMKSSKPHLRRSVENIISLIDRHFYLIPNSDVECLQDLERRLLILTDPEDRNYIPNTLIHYDLSKEIVSTDEIDFDAQIFDALDEREFGISALEVESLPPVYVNSGIICNRKHRFTDSTVPEISFVSTPNNFFRSYFENLTDSSQKRDPSQFRNYNTTGENSVPYDLSDDETYKNASAEE</sequence>
<reference evidence="1" key="1">
    <citation type="submission" date="2023-04" db="EMBL/GenBank/DDBJ databases">
        <title>A chromosome-level genome assembly of the parasitoid wasp Eretmocerus hayati.</title>
        <authorList>
            <person name="Zhong Y."/>
            <person name="Liu S."/>
            <person name="Liu Y."/>
        </authorList>
    </citation>
    <scope>NUCLEOTIDE SEQUENCE</scope>
    <source>
        <strain evidence="1">ZJU_SS_LIU_2023</strain>
    </source>
</reference>
<gene>
    <name evidence="1" type="ORF">QAD02_007299</name>
</gene>
<keyword evidence="2" id="KW-1185">Reference proteome</keyword>
<evidence type="ECO:0000313" key="1">
    <source>
        <dbReference type="EMBL" id="KAJ8665637.1"/>
    </source>
</evidence>
<dbReference type="Proteomes" id="UP001239111">
    <property type="component" value="Chromosome 4"/>
</dbReference>
<accession>A0ACC2N5Q6</accession>
<comment type="caution">
    <text evidence="1">The sequence shown here is derived from an EMBL/GenBank/DDBJ whole genome shotgun (WGS) entry which is preliminary data.</text>
</comment>
<dbReference type="EMBL" id="CM056744">
    <property type="protein sequence ID" value="KAJ8665637.1"/>
    <property type="molecule type" value="Genomic_DNA"/>
</dbReference>
<evidence type="ECO:0000313" key="2">
    <source>
        <dbReference type="Proteomes" id="UP001239111"/>
    </source>
</evidence>